<protein>
    <submittedName>
        <fullName evidence="1">Uncharacterized protein</fullName>
    </submittedName>
</protein>
<dbReference type="OrthoDB" id="632768at2759"/>
<name>A0A8J5VAP8_ZIZPA</name>
<organism evidence="1 2">
    <name type="scientific">Zizania palustris</name>
    <name type="common">Northern wild rice</name>
    <dbReference type="NCBI Taxonomy" id="103762"/>
    <lineage>
        <taxon>Eukaryota</taxon>
        <taxon>Viridiplantae</taxon>
        <taxon>Streptophyta</taxon>
        <taxon>Embryophyta</taxon>
        <taxon>Tracheophyta</taxon>
        <taxon>Spermatophyta</taxon>
        <taxon>Magnoliopsida</taxon>
        <taxon>Liliopsida</taxon>
        <taxon>Poales</taxon>
        <taxon>Poaceae</taxon>
        <taxon>BOP clade</taxon>
        <taxon>Oryzoideae</taxon>
        <taxon>Oryzeae</taxon>
        <taxon>Zizaniinae</taxon>
        <taxon>Zizania</taxon>
    </lineage>
</organism>
<dbReference type="Pfam" id="PF02536">
    <property type="entry name" value="mTERF"/>
    <property type="match status" value="2"/>
</dbReference>
<gene>
    <name evidence="1" type="ORF">GUJ93_ZPchr0004g38495</name>
</gene>
<accession>A0A8J5VAP8</accession>
<dbReference type="InterPro" id="IPR003690">
    <property type="entry name" value="MTERF"/>
</dbReference>
<dbReference type="FunFam" id="1.25.70.10:FF:000001">
    <property type="entry name" value="Mitochondrial transcription termination factor-like"/>
    <property type="match status" value="1"/>
</dbReference>
<reference evidence="1" key="2">
    <citation type="submission" date="2021-02" db="EMBL/GenBank/DDBJ databases">
        <authorList>
            <person name="Kimball J.A."/>
            <person name="Haas M.W."/>
            <person name="Macchietto M."/>
            <person name="Kono T."/>
            <person name="Duquette J."/>
            <person name="Shao M."/>
        </authorList>
    </citation>
    <scope>NUCLEOTIDE SEQUENCE</scope>
    <source>
        <tissue evidence="1">Fresh leaf tissue</tissue>
    </source>
</reference>
<evidence type="ECO:0000313" key="1">
    <source>
        <dbReference type="EMBL" id="KAG8066422.1"/>
    </source>
</evidence>
<dbReference type="SMART" id="SM00733">
    <property type="entry name" value="Mterf"/>
    <property type="match status" value="4"/>
</dbReference>
<evidence type="ECO:0000313" key="2">
    <source>
        <dbReference type="Proteomes" id="UP000729402"/>
    </source>
</evidence>
<dbReference type="PANTHER" id="PTHR13068:SF242">
    <property type="entry name" value="OS04G0637500 PROTEIN"/>
    <property type="match status" value="1"/>
</dbReference>
<dbReference type="GO" id="GO:0003676">
    <property type="term" value="F:nucleic acid binding"/>
    <property type="evidence" value="ECO:0007669"/>
    <property type="project" value="InterPro"/>
</dbReference>
<reference evidence="1" key="1">
    <citation type="journal article" date="2021" name="bioRxiv">
        <title>Whole Genome Assembly and Annotation of Northern Wild Rice, Zizania palustris L., Supports a Whole Genome Duplication in the Zizania Genus.</title>
        <authorList>
            <person name="Haas M."/>
            <person name="Kono T."/>
            <person name="Macchietto M."/>
            <person name="Millas R."/>
            <person name="McGilp L."/>
            <person name="Shao M."/>
            <person name="Duquette J."/>
            <person name="Hirsch C.N."/>
            <person name="Kimball J."/>
        </authorList>
    </citation>
    <scope>NUCLEOTIDE SEQUENCE</scope>
    <source>
        <tissue evidence="1">Fresh leaf tissue</tissue>
    </source>
</reference>
<dbReference type="Proteomes" id="UP000729402">
    <property type="component" value="Unassembled WGS sequence"/>
</dbReference>
<keyword evidence="2" id="KW-1185">Reference proteome</keyword>
<sequence length="393" mass="44186">MALRRLAHGVLHHHRVGSVAHPRPLPAFLSYESRVPLLRFFTSSSTTPAPHFMVEYLVSTCGLSLAAAVKAAPRFAHLGSTSRPDAVRAFLRAQGLSRAEVRAVVSWLPTVLLSNVDATLYPKFNAVRALGLGRADAARLFALYPPALTYGIHSNLLPRVLFWLDLLGSTKLLMKWLNKVWLLQYSVDLLLRNMYTLRSLGVPDDRITTTVRLQPALIMPTPAKFQKLIDKAALCGITPSSGMYMWVLFTLRNVSEGTFRAKKAAVMSATGCTEQEFAAMFRRAPCFMGMPAELLRQKVEFLVATARCTTEYIVKNPVLLTFSLSKRMVPRCRVIETLQSRGIDIRKRMNVSTIMKLSEAKFVERFILRHKQEVPELLELYPPRHGKGRSQPR</sequence>
<dbReference type="PANTHER" id="PTHR13068">
    <property type="entry name" value="CGI-12 PROTEIN-RELATED"/>
    <property type="match status" value="1"/>
</dbReference>
<comment type="caution">
    <text evidence="1">The sequence shown here is derived from an EMBL/GenBank/DDBJ whole genome shotgun (WGS) entry which is preliminary data.</text>
</comment>
<proteinExistence type="predicted"/>
<dbReference type="AlphaFoldDB" id="A0A8J5VAP8"/>
<dbReference type="EMBL" id="JAAALK010000285">
    <property type="protein sequence ID" value="KAG8066422.1"/>
    <property type="molecule type" value="Genomic_DNA"/>
</dbReference>